<dbReference type="KEGG" id="cpoi:OE229_02735"/>
<dbReference type="AlphaFoldDB" id="A0A9Q9T479"/>
<accession>A0A9Q9T479</accession>
<evidence type="ECO:0008006" key="3">
    <source>
        <dbReference type="Google" id="ProtNLM"/>
    </source>
</evidence>
<dbReference type="Proteomes" id="UP001062223">
    <property type="component" value="Chromosome"/>
</dbReference>
<evidence type="ECO:0000313" key="2">
    <source>
        <dbReference type="Proteomes" id="UP001062223"/>
    </source>
</evidence>
<proteinExistence type="predicted"/>
<gene>
    <name evidence="1" type="ORF">OE229_02735</name>
</gene>
<evidence type="ECO:0000313" key="1">
    <source>
        <dbReference type="EMBL" id="UYC81396.1"/>
    </source>
</evidence>
<organism evidence="1 2">
    <name type="scientific">Curtobacterium poinsettiae</name>
    <dbReference type="NCBI Taxonomy" id="159612"/>
    <lineage>
        <taxon>Bacteria</taxon>
        <taxon>Bacillati</taxon>
        <taxon>Actinomycetota</taxon>
        <taxon>Actinomycetes</taxon>
        <taxon>Micrococcales</taxon>
        <taxon>Microbacteriaceae</taxon>
        <taxon>Curtobacterium</taxon>
    </lineage>
</organism>
<protein>
    <recommendedName>
        <fullName evidence="3">DNA-binding protein</fullName>
    </recommendedName>
</protein>
<reference evidence="1" key="1">
    <citation type="submission" date="2022-09" db="EMBL/GenBank/DDBJ databases">
        <title>Taxonomy of Curtobacterium flaccumfaciens.</title>
        <authorList>
            <person name="Osdaghi E."/>
            <person name="Taghavi S.M."/>
            <person name="Hamidizade M."/>
            <person name="Abachi H."/>
            <person name="Fazliarab A."/>
            <person name="Baeyen S."/>
            <person name="Portier P."/>
            <person name="Van Vaerenbergh J."/>
            <person name="Jacques M.-A."/>
        </authorList>
    </citation>
    <scope>NUCLEOTIDE SEQUENCE</scope>
    <source>
        <strain evidence="1">AGQB46</strain>
    </source>
</reference>
<sequence length="260" mass="27787">MVTKTEQEASGISVSAREKLERSAIALHMDVEQLAQWLFDSTVSSEPAPTPPLSAAERAFLDSASGLTPEQLEEAHREGRRRAQVGPAEQRAHLLAASLSTDDAATALGIGASAVRHRIADGKLWSVAVDGKNRIPNWQFVDVPHPQPRWAHGATVRTARSTVGEVTASNVGNPAPAGVRFKKGTRRVNAPAKVQALRGLDKVVPSIPADTTALSMEGFMRTEQDELLIDGAPVSPLQWLLDERDPAPVAALVADLGAIW</sequence>
<name>A0A9Q9T479_9MICO</name>
<dbReference type="EMBL" id="CP106879">
    <property type="protein sequence ID" value="UYC81396.1"/>
    <property type="molecule type" value="Genomic_DNA"/>
</dbReference>
<dbReference type="RefSeq" id="WP_262139611.1">
    <property type="nucleotide sequence ID" value="NZ_CP106879.1"/>
</dbReference>